<dbReference type="Gene3D" id="2.60.40.10">
    <property type="entry name" value="Immunoglobulins"/>
    <property type="match status" value="3"/>
</dbReference>
<dbReference type="SMART" id="SM00406">
    <property type="entry name" value="IGv"/>
    <property type="match status" value="2"/>
</dbReference>
<dbReference type="InterPro" id="IPR003598">
    <property type="entry name" value="Ig_sub2"/>
</dbReference>
<evidence type="ECO:0000256" key="5">
    <source>
        <dbReference type="ARBA" id="ARBA00023136"/>
    </source>
</evidence>
<dbReference type="Pfam" id="PF13927">
    <property type="entry name" value="Ig_3"/>
    <property type="match status" value="2"/>
</dbReference>
<evidence type="ECO:0000256" key="1">
    <source>
        <dbReference type="ARBA" id="ARBA00004236"/>
    </source>
</evidence>
<dbReference type="SMART" id="SM00408">
    <property type="entry name" value="IGc2"/>
    <property type="match status" value="3"/>
</dbReference>
<dbReference type="GeneID" id="105359443"/>
<dbReference type="PANTHER" id="PTHR12231:SF265">
    <property type="entry name" value="DPR-INTERACTING PROTEIN LAMBDA"/>
    <property type="match status" value="1"/>
</dbReference>
<dbReference type="KEGG" id="csol:105359443"/>
<evidence type="ECO:0000256" key="7">
    <source>
        <dbReference type="ARBA" id="ARBA00023180"/>
    </source>
</evidence>
<name>A0AAJ6VJV4_9HYME</name>
<dbReference type="InterPro" id="IPR013098">
    <property type="entry name" value="Ig_I-set"/>
</dbReference>
<dbReference type="InterPro" id="IPR036179">
    <property type="entry name" value="Ig-like_dom_sf"/>
</dbReference>
<dbReference type="SMART" id="SM00409">
    <property type="entry name" value="IG"/>
    <property type="match status" value="3"/>
</dbReference>
<dbReference type="GO" id="GO:0005886">
    <property type="term" value="C:plasma membrane"/>
    <property type="evidence" value="ECO:0007669"/>
    <property type="project" value="UniProtKB-SubCell"/>
</dbReference>
<evidence type="ECO:0000256" key="4">
    <source>
        <dbReference type="ARBA" id="ARBA00022737"/>
    </source>
</evidence>
<evidence type="ECO:0000259" key="10">
    <source>
        <dbReference type="PROSITE" id="PS50835"/>
    </source>
</evidence>
<proteinExistence type="predicted"/>
<accession>A0AAJ6VJV4</accession>
<dbReference type="Pfam" id="PF07679">
    <property type="entry name" value="I-set"/>
    <property type="match status" value="1"/>
</dbReference>
<evidence type="ECO:0000313" key="12">
    <source>
        <dbReference type="RefSeq" id="XP_011494357.1"/>
    </source>
</evidence>
<keyword evidence="5" id="KW-0472">Membrane</keyword>
<dbReference type="InterPro" id="IPR013783">
    <property type="entry name" value="Ig-like_fold"/>
</dbReference>
<dbReference type="Proteomes" id="UP000695007">
    <property type="component" value="Unplaced"/>
</dbReference>
<dbReference type="FunFam" id="2.60.40.10:FF:000328">
    <property type="entry name" value="CLUMA_CG000981, isoform A"/>
    <property type="match status" value="1"/>
</dbReference>
<dbReference type="InterPro" id="IPR007110">
    <property type="entry name" value="Ig-like_dom"/>
</dbReference>
<dbReference type="PROSITE" id="PS50835">
    <property type="entry name" value="IG_LIKE"/>
    <property type="match status" value="3"/>
</dbReference>
<evidence type="ECO:0000256" key="3">
    <source>
        <dbReference type="ARBA" id="ARBA00022729"/>
    </source>
</evidence>
<evidence type="ECO:0000313" key="11">
    <source>
        <dbReference type="Proteomes" id="UP000695007"/>
    </source>
</evidence>
<feature type="domain" description="Ig-like" evidence="10">
    <location>
        <begin position="45"/>
        <end position="139"/>
    </location>
</feature>
<feature type="signal peptide" evidence="9">
    <location>
        <begin position="1"/>
        <end position="21"/>
    </location>
</feature>
<comment type="subcellular location">
    <subcellularLocation>
        <location evidence="1">Cell membrane</location>
    </subcellularLocation>
</comment>
<dbReference type="InterPro" id="IPR051170">
    <property type="entry name" value="Neural/epithelial_adhesion"/>
</dbReference>
<evidence type="ECO:0000256" key="6">
    <source>
        <dbReference type="ARBA" id="ARBA00023157"/>
    </source>
</evidence>
<dbReference type="InterPro" id="IPR013106">
    <property type="entry name" value="Ig_V-set"/>
</dbReference>
<organism evidence="11 12">
    <name type="scientific">Ceratosolen solmsi marchali</name>
    <dbReference type="NCBI Taxonomy" id="326594"/>
    <lineage>
        <taxon>Eukaryota</taxon>
        <taxon>Metazoa</taxon>
        <taxon>Ecdysozoa</taxon>
        <taxon>Arthropoda</taxon>
        <taxon>Hexapoda</taxon>
        <taxon>Insecta</taxon>
        <taxon>Pterygota</taxon>
        <taxon>Neoptera</taxon>
        <taxon>Endopterygota</taxon>
        <taxon>Hymenoptera</taxon>
        <taxon>Apocrita</taxon>
        <taxon>Proctotrupomorpha</taxon>
        <taxon>Chalcidoidea</taxon>
        <taxon>Agaonidae</taxon>
        <taxon>Agaoninae</taxon>
        <taxon>Ceratosolen</taxon>
    </lineage>
</organism>
<feature type="domain" description="Ig-like" evidence="10">
    <location>
        <begin position="248"/>
        <end position="340"/>
    </location>
</feature>
<gene>
    <name evidence="12" type="primary">LOC105359443</name>
</gene>
<feature type="chain" id="PRO_5042565462" evidence="9">
    <location>
        <begin position="22"/>
        <end position="343"/>
    </location>
</feature>
<keyword evidence="8" id="KW-0393">Immunoglobulin domain</keyword>
<dbReference type="InterPro" id="IPR003599">
    <property type="entry name" value="Ig_sub"/>
</dbReference>
<keyword evidence="4" id="KW-0677">Repeat</keyword>
<evidence type="ECO:0000256" key="8">
    <source>
        <dbReference type="ARBA" id="ARBA00023319"/>
    </source>
</evidence>
<sequence length="343" mass="39363">MTSWDLRFYFFLSTLLHSTIGKKVRAVNFSGDRYLENIKYLELQPQFLAPLENHTVTQGRDVFFTCVVNHLQSYKVAWIKSDSRAILAMHTHMVTPNPRLSVTHNGHNTWKLHVVNVQPDDSGTYMCQVNTEPMRSQIGHMKVVIPPDIIDVEDSSNRLTSIEGGSVRLRCRASGSPKPEITWRREDGRSIIIRSENERALVIRTYKNENLYLTGILRQEMGSYLCIASNGIPPTVSKRYYINVLFKPTIIIKNQIVFARINHNVSLECYIESSPKSFTVWYTENGQKIGFDEKYIISETAVDDYTFQINLTIRGVRPSDFNIYTCLTENPFGKTNAVIKLRG</sequence>
<protein>
    <submittedName>
        <fullName evidence="12">Lachesin-like</fullName>
    </submittedName>
</protein>
<keyword evidence="11" id="KW-1185">Reference proteome</keyword>
<dbReference type="AlphaFoldDB" id="A0AAJ6VJV4"/>
<dbReference type="RefSeq" id="XP_011494357.1">
    <property type="nucleotide sequence ID" value="XM_011496055.1"/>
</dbReference>
<evidence type="ECO:0000256" key="9">
    <source>
        <dbReference type="SAM" id="SignalP"/>
    </source>
</evidence>
<keyword evidence="2" id="KW-1003">Cell membrane</keyword>
<keyword evidence="6" id="KW-1015">Disulfide bond</keyword>
<keyword evidence="7" id="KW-0325">Glycoprotein</keyword>
<evidence type="ECO:0000256" key="2">
    <source>
        <dbReference type="ARBA" id="ARBA00022475"/>
    </source>
</evidence>
<keyword evidence="3 9" id="KW-0732">Signal</keyword>
<reference evidence="12" key="1">
    <citation type="submission" date="2025-08" db="UniProtKB">
        <authorList>
            <consortium name="RefSeq"/>
        </authorList>
    </citation>
    <scope>IDENTIFICATION</scope>
</reference>
<dbReference type="SUPFAM" id="SSF48726">
    <property type="entry name" value="Immunoglobulin"/>
    <property type="match status" value="3"/>
</dbReference>
<feature type="domain" description="Ig-like" evidence="10">
    <location>
        <begin position="147"/>
        <end position="237"/>
    </location>
</feature>
<dbReference type="GO" id="GO:0043005">
    <property type="term" value="C:neuron projection"/>
    <property type="evidence" value="ECO:0007669"/>
    <property type="project" value="TreeGrafter"/>
</dbReference>
<dbReference type="PANTHER" id="PTHR12231">
    <property type="entry name" value="CTX-RELATED TYPE I TRANSMEMBRANE PROTEIN"/>
    <property type="match status" value="1"/>
</dbReference>